<dbReference type="SUPFAM" id="SSF51215">
    <property type="entry name" value="Regulatory protein AraC"/>
    <property type="match status" value="1"/>
</dbReference>
<keyword evidence="6" id="KW-1185">Reference proteome</keyword>
<feature type="domain" description="HTH araC/xylS-type" evidence="4">
    <location>
        <begin position="187"/>
        <end position="286"/>
    </location>
</feature>
<dbReference type="Pfam" id="PF12833">
    <property type="entry name" value="HTH_18"/>
    <property type="match status" value="1"/>
</dbReference>
<reference evidence="6" key="1">
    <citation type="submission" date="2015-05" db="EMBL/GenBank/DDBJ databases">
        <authorList>
            <consortium name="Pathogen Informatics"/>
        </authorList>
    </citation>
    <scope>NUCLEOTIDE SEQUENCE [LARGE SCALE GENOMIC DNA]</scope>
    <source>
        <strain evidence="6">T1-815</strain>
    </source>
</reference>
<dbReference type="SMART" id="SM00342">
    <property type="entry name" value="HTH_ARAC"/>
    <property type="match status" value="1"/>
</dbReference>
<evidence type="ECO:0000256" key="1">
    <source>
        <dbReference type="ARBA" id="ARBA00023015"/>
    </source>
</evidence>
<dbReference type="SUPFAM" id="SSF46689">
    <property type="entry name" value="Homeodomain-like"/>
    <property type="match status" value="2"/>
</dbReference>
<proteinExistence type="predicted"/>
<organism evidence="5 6">
    <name type="scientific">Agathobacter rectalis</name>
    <dbReference type="NCBI Taxonomy" id="39491"/>
    <lineage>
        <taxon>Bacteria</taxon>
        <taxon>Bacillati</taxon>
        <taxon>Bacillota</taxon>
        <taxon>Clostridia</taxon>
        <taxon>Lachnospirales</taxon>
        <taxon>Lachnospiraceae</taxon>
        <taxon>Agathobacter</taxon>
    </lineage>
</organism>
<dbReference type="PANTHER" id="PTHR43280:SF28">
    <property type="entry name" value="HTH-TYPE TRANSCRIPTIONAL ACTIVATOR RHAS"/>
    <property type="match status" value="1"/>
</dbReference>
<dbReference type="InterPro" id="IPR018062">
    <property type="entry name" value="HTH_AraC-typ_CS"/>
</dbReference>
<dbReference type="InterPro" id="IPR020449">
    <property type="entry name" value="Tscrpt_reg_AraC-type_HTH"/>
</dbReference>
<dbReference type="AlphaFoldDB" id="A0A0M6WPE8"/>
<evidence type="ECO:0000313" key="5">
    <source>
        <dbReference type="EMBL" id="CRL38732.1"/>
    </source>
</evidence>
<keyword evidence="1" id="KW-0805">Transcription regulation</keyword>
<dbReference type="RefSeq" id="WP_055062016.1">
    <property type="nucleotide sequence ID" value="NZ_CVRQ01000022.1"/>
</dbReference>
<dbReference type="InterPro" id="IPR009057">
    <property type="entry name" value="Homeodomain-like_sf"/>
</dbReference>
<dbReference type="PROSITE" id="PS00041">
    <property type="entry name" value="HTH_ARAC_FAMILY_1"/>
    <property type="match status" value="1"/>
</dbReference>
<dbReference type="InterPro" id="IPR018060">
    <property type="entry name" value="HTH_AraC"/>
</dbReference>
<evidence type="ECO:0000256" key="2">
    <source>
        <dbReference type="ARBA" id="ARBA00023125"/>
    </source>
</evidence>
<gene>
    <name evidence="5" type="ORF">T1815_18871</name>
</gene>
<dbReference type="Gene3D" id="1.10.10.60">
    <property type="entry name" value="Homeodomain-like"/>
    <property type="match status" value="2"/>
</dbReference>
<dbReference type="GO" id="GO:0043565">
    <property type="term" value="F:sequence-specific DNA binding"/>
    <property type="evidence" value="ECO:0007669"/>
    <property type="project" value="InterPro"/>
</dbReference>
<dbReference type="GO" id="GO:0003700">
    <property type="term" value="F:DNA-binding transcription factor activity"/>
    <property type="evidence" value="ECO:0007669"/>
    <property type="project" value="InterPro"/>
</dbReference>
<dbReference type="PRINTS" id="PR00032">
    <property type="entry name" value="HTHARAC"/>
</dbReference>
<dbReference type="InterPro" id="IPR037923">
    <property type="entry name" value="HTH-like"/>
</dbReference>
<evidence type="ECO:0000313" key="6">
    <source>
        <dbReference type="Proteomes" id="UP000049472"/>
    </source>
</evidence>
<dbReference type="Proteomes" id="UP000049472">
    <property type="component" value="Unassembled WGS sequence"/>
</dbReference>
<dbReference type="PANTHER" id="PTHR43280">
    <property type="entry name" value="ARAC-FAMILY TRANSCRIPTIONAL REGULATOR"/>
    <property type="match status" value="1"/>
</dbReference>
<dbReference type="PROSITE" id="PS01124">
    <property type="entry name" value="HTH_ARAC_FAMILY_2"/>
    <property type="match status" value="1"/>
</dbReference>
<evidence type="ECO:0000256" key="3">
    <source>
        <dbReference type="ARBA" id="ARBA00023163"/>
    </source>
</evidence>
<keyword evidence="3" id="KW-0804">Transcription</keyword>
<dbReference type="EMBL" id="CVRQ01000022">
    <property type="protein sequence ID" value="CRL38732.1"/>
    <property type="molecule type" value="Genomic_DNA"/>
</dbReference>
<keyword evidence="2" id="KW-0238">DNA-binding</keyword>
<protein>
    <submittedName>
        <fullName evidence="5">Two-component sensor response regulator</fullName>
    </submittedName>
</protein>
<accession>A0A0M6WPE8</accession>
<evidence type="ECO:0000259" key="4">
    <source>
        <dbReference type="PROSITE" id="PS01124"/>
    </source>
</evidence>
<sequence length="288" mass="33041">MPIYFGSNFAREPFQFDSVGNDWEQESVTRPEGYPLYHYLQTKEGVGEVTVYSRNQAVSDNILSNSHTIELQKGQGILIAPNVPHSYHNKNISSGNSLPWKTEFATFTGTMAAAFREMFDEKEYRLIDENKGMEVSEAINRAVEDFKERSSDTQMLSLDCYGIMLLLSDQSNHTHDNDDQSYVRFIKPVIDAIEESYMDDISAKELADGVFVSQQYLSRVFTEFMNCSVYEYLTNYRINKAKELLLINSRRKVQDIASDVGYSDASHFIVMFKKLTGMTPAQFRKLHV</sequence>
<name>A0A0M6WPE8_9FIRM</name>